<reference evidence="1" key="1">
    <citation type="submission" date="2021-07" db="EMBL/GenBank/DDBJ databases">
        <title>Elsinoe batatas strain:CRI-CJ2 Genome sequencing and assembly.</title>
        <authorList>
            <person name="Huang L."/>
        </authorList>
    </citation>
    <scope>NUCLEOTIDE SEQUENCE</scope>
    <source>
        <strain evidence="1">CRI-CJ2</strain>
    </source>
</reference>
<dbReference type="EMBL" id="JAESVG020000007">
    <property type="protein sequence ID" value="KAG8625924.1"/>
    <property type="molecule type" value="Genomic_DNA"/>
</dbReference>
<dbReference type="AlphaFoldDB" id="A0A8K0KXR0"/>
<name>A0A8K0KXR0_9PEZI</name>
<dbReference type="OrthoDB" id="10493886at2759"/>
<gene>
    <name evidence="1" type="ORF">KVT40_006325</name>
</gene>
<evidence type="ECO:0000313" key="1">
    <source>
        <dbReference type="EMBL" id="KAG8625924.1"/>
    </source>
</evidence>
<protein>
    <submittedName>
        <fullName evidence="1">Uncharacterized protein</fullName>
    </submittedName>
</protein>
<keyword evidence="2" id="KW-1185">Reference proteome</keyword>
<accession>A0A8K0KXR0</accession>
<organism evidence="1 2">
    <name type="scientific">Elsinoe batatas</name>
    <dbReference type="NCBI Taxonomy" id="2601811"/>
    <lineage>
        <taxon>Eukaryota</taxon>
        <taxon>Fungi</taxon>
        <taxon>Dikarya</taxon>
        <taxon>Ascomycota</taxon>
        <taxon>Pezizomycotina</taxon>
        <taxon>Dothideomycetes</taxon>
        <taxon>Dothideomycetidae</taxon>
        <taxon>Myriangiales</taxon>
        <taxon>Elsinoaceae</taxon>
        <taxon>Elsinoe</taxon>
    </lineage>
</organism>
<dbReference type="Proteomes" id="UP000809789">
    <property type="component" value="Unassembled WGS sequence"/>
</dbReference>
<evidence type="ECO:0000313" key="2">
    <source>
        <dbReference type="Proteomes" id="UP000809789"/>
    </source>
</evidence>
<sequence>MFELRHSRASPALLSVPHLIRVRTSTVSSSILRALVCLCSNPFRGHCIQDPINAIKRKHANGRSVCRQRVSRCLGYADTSQQHVTVHVLIQSRPCSAFADIGRLYQAYLPRQMRNH</sequence>
<comment type="caution">
    <text evidence="1">The sequence shown here is derived from an EMBL/GenBank/DDBJ whole genome shotgun (WGS) entry which is preliminary data.</text>
</comment>
<proteinExistence type="predicted"/>